<dbReference type="Pfam" id="PF00400">
    <property type="entry name" value="WD40"/>
    <property type="match status" value="2"/>
</dbReference>
<evidence type="ECO:0000256" key="6">
    <source>
        <dbReference type="SAM" id="MobiDB-lite"/>
    </source>
</evidence>
<reference evidence="7 8" key="1">
    <citation type="journal article" date="2018" name="Nat. Ecol. Evol.">
        <title>Genomic signatures of mitonuclear coevolution across populations of Tigriopus californicus.</title>
        <authorList>
            <person name="Barreto F.S."/>
            <person name="Watson E.T."/>
            <person name="Lima T.G."/>
            <person name="Willett C.S."/>
            <person name="Edmands S."/>
            <person name="Li W."/>
            <person name="Burton R.S."/>
        </authorList>
    </citation>
    <scope>NUCLEOTIDE SEQUENCE [LARGE SCALE GENOMIC DNA]</scope>
    <source>
        <strain evidence="7 8">San Diego</strain>
    </source>
</reference>
<comment type="caution">
    <text evidence="7">The sequence shown here is derived from an EMBL/GenBank/DDBJ whole genome shotgun (WGS) entry which is preliminary data.</text>
</comment>
<dbReference type="InterPro" id="IPR001680">
    <property type="entry name" value="WD40_rpt"/>
</dbReference>
<protein>
    <recommendedName>
        <fullName evidence="4">WD repeat-containing protein 79</fullName>
    </recommendedName>
</protein>
<dbReference type="GO" id="GO:0015030">
    <property type="term" value="C:Cajal body"/>
    <property type="evidence" value="ECO:0007669"/>
    <property type="project" value="TreeGrafter"/>
</dbReference>
<dbReference type="Gene3D" id="2.130.10.10">
    <property type="entry name" value="YVTN repeat-like/Quinoprotein amine dehydrogenase"/>
    <property type="match status" value="1"/>
</dbReference>
<dbReference type="PROSITE" id="PS50082">
    <property type="entry name" value="WD_REPEATS_2"/>
    <property type="match status" value="1"/>
</dbReference>
<evidence type="ECO:0000313" key="7">
    <source>
        <dbReference type="EMBL" id="TRY79750.1"/>
    </source>
</evidence>
<name>A0A553PQ06_TIGCA</name>
<accession>A0A553PQ06</accession>
<dbReference type="InterPro" id="IPR051150">
    <property type="entry name" value="SWT21/TCAB1_mRNA_Telomere"/>
</dbReference>
<dbReference type="InterPro" id="IPR015943">
    <property type="entry name" value="WD40/YVTN_repeat-like_dom_sf"/>
</dbReference>
<dbReference type="GO" id="GO:0003723">
    <property type="term" value="F:RNA binding"/>
    <property type="evidence" value="ECO:0007669"/>
    <property type="project" value="TreeGrafter"/>
</dbReference>
<gene>
    <name evidence="7" type="ORF">TCAL_09896</name>
</gene>
<dbReference type="PANTHER" id="PTHR13211">
    <property type="entry name" value="TELOMERASE CAJAL BODY PROTEIN 1"/>
    <property type="match status" value="1"/>
</dbReference>
<sequence length="384" mass="42546">MEPTKLDAEEHLEYVETSDLSPIEAPDANVGDSSEPCDVMEVEPPPKFSLTKDSSRPILLAQYPCSTNITRGCKFSPDGLCLLTNSEDNQLRIFETPNHSEDVPQELKPCFVMAEGELIYDFCWYPTMDSRNPDTCCFVSTAQYAPIHLYDAYDGHIRATYRCFDGVDEMVAAYSLAFDPHGQKLFAGLKNEIRIFDISIPGRDCEIRKTWTKQAHGPSGIISCIATSPALSEVYAVGTYGKSIGVYAEPGELICLLTGELYGTLERKVETNQRIQFDIRDDMVVSGGTDGAIRVWDLTQPPIESGKSSVIEPILSWENVHGGDCVNGITFNPYQSKIASSSGQRHFKDVSAEISSSEDEIEGEGDESKMKRIENSFKIWALGE</sequence>
<comment type="similarity">
    <text evidence="3">Belongs to the TCAB1 family.</text>
</comment>
<keyword evidence="8" id="KW-1185">Reference proteome</keyword>
<evidence type="ECO:0000313" key="8">
    <source>
        <dbReference type="Proteomes" id="UP000318571"/>
    </source>
</evidence>
<dbReference type="SUPFAM" id="SSF101908">
    <property type="entry name" value="Putative isomerase YbhE"/>
    <property type="match status" value="1"/>
</dbReference>
<dbReference type="Proteomes" id="UP000318571">
    <property type="component" value="Chromosome 6"/>
</dbReference>
<feature type="compositionally biased region" description="Basic and acidic residues" evidence="6">
    <location>
        <begin position="1"/>
        <end position="14"/>
    </location>
</feature>
<evidence type="ECO:0000256" key="5">
    <source>
        <dbReference type="PROSITE-ProRule" id="PRU00221"/>
    </source>
</evidence>
<proteinExistence type="inferred from homology"/>
<dbReference type="InterPro" id="IPR019775">
    <property type="entry name" value="WD40_repeat_CS"/>
</dbReference>
<keyword evidence="2" id="KW-0677">Repeat</keyword>
<feature type="region of interest" description="Disordered" evidence="6">
    <location>
        <begin position="1"/>
        <end position="36"/>
    </location>
</feature>
<keyword evidence="1 5" id="KW-0853">WD repeat</keyword>
<evidence type="ECO:0000256" key="3">
    <source>
        <dbReference type="ARBA" id="ARBA00038279"/>
    </source>
</evidence>
<dbReference type="SMART" id="SM00320">
    <property type="entry name" value="WD40"/>
    <property type="match status" value="4"/>
</dbReference>
<dbReference type="GO" id="GO:0030576">
    <property type="term" value="P:Cajal body organization"/>
    <property type="evidence" value="ECO:0007669"/>
    <property type="project" value="TreeGrafter"/>
</dbReference>
<dbReference type="PROSITE" id="PS00678">
    <property type="entry name" value="WD_REPEATS_1"/>
    <property type="match status" value="1"/>
</dbReference>
<evidence type="ECO:0000256" key="1">
    <source>
        <dbReference type="ARBA" id="ARBA00022574"/>
    </source>
</evidence>
<dbReference type="PANTHER" id="PTHR13211:SF0">
    <property type="entry name" value="TELOMERASE CAJAL BODY PROTEIN 1"/>
    <property type="match status" value="1"/>
</dbReference>
<organism evidence="7 8">
    <name type="scientific">Tigriopus californicus</name>
    <name type="common">Marine copepod</name>
    <dbReference type="NCBI Taxonomy" id="6832"/>
    <lineage>
        <taxon>Eukaryota</taxon>
        <taxon>Metazoa</taxon>
        <taxon>Ecdysozoa</taxon>
        <taxon>Arthropoda</taxon>
        <taxon>Crustacea</taxon>
        <taxon>Multicrustacea</taxon>
        <taxon>Hexanauplia</taxon>
        <taxon>Copepoda</taxon>
        <taxon>Harpacticoida</taxon>
        <taxon>Harpacticidae</taxon>
        <taxon>Tigriopus</taxon>
    </lineage>
</organism>
<evidence type="ECO:0000256" key="4">
    <source>
        <dbReference type="ARBA" id="ARBA00041558"/>
    </source>
</evidence>
<dbReference type="STRING" id="6832.A0A553PQ06"/>
<dbReference type="EMBL" id="VCGU01000002">
    <property type="protein sequence ID" value="TRY79750.1"/>
    <property type="molecule type" value="Genomic_DNA"/>
</dbReference>
<dbReference type="AlphaFoldDB" id="A0A553PQ06"/>
<feature type="repeat" description="WD" evidence="5">
    <location>
        <begin position="275"/>
        <end position="298"/>
    </location>
</feature>
<evidence type="ECO:0000256" key="2">
    <source>
        <dbReference type="ARBA" id="ARBA00022737"/>
    </source>
</evidence>
<dbReference type="OMA" id="IRTWILP"/>